<feature type="coiled-coil region" evidence="1">
    <location>
        <begin position="604"/>
        <end position="631"/>
    </location>
</feature>
<evidence type="ECO:0000313" key="4">
    <source>
        <dbReference type="Proteomes" id="UP000321750"/>
    </source>
</evidence>
<dbReference type="SUPFAM" id="SSF52540">
    <property type="entry name" value="P-loop containing nucleoside triphosphate hydrolases"/>
    <property type="match status" value="1"/>
</dbReference>
<evidence type="ECO:0000313" key="3">
    <source>
        <dbReference type="EMBL" id="GEP11914.1"/>
    </source>
</evidence>
<accession>A0A512JPM7</accession>
<feature type="domain" description="YhaN AAA" evidence="2">
    <location>
        <begin position="1"/>
        <end position="202"/>
    </location>
</feature>
<dbReference type="RefSeq" id="WP_147048322.1">
    <property type="nucleotide sequence ID" value="NZ_BJZV01000025.1"/>
</dbReference>
<feature type="coiled-coil region" evidence="1">
    <location>
        <begin position="283"/>
        <end position="310"/>
    </location>
</feature>
<proteinExistence type="predicted"/>
<dbReference type="PANTHER" id="PTHR41259">
    <property type="entry name" value="DOUBLE-STRAND BREAK REPAIR RAD50 ATPASE, PUTATIVE-RELATED"/>
    <property type="match status" value="1"/>
</dbReference>
<dbReference type="InterPro" id="IPR027417">
    <property type="entry name" value="P-loop_NTPase"/>
</dbReference>
<dbReference type="Gene3D" id="3.40.50.300">
    <property type="entry name" value="P-loop containing nucleotide triphosphate hydrolases"/>
    <property type="match status" value="2"/>
</dbReference>
<feature type="coiled-coil region" evidence="1">
    <location>
        <begin position="184"/>
        <end position="242"/>
    </location>
</feature>
<protein>
    <submittedName>
        <fullName evidence="3">Sugar translocase</fullName>
    </submittedName>
</protein>
<gene>
    <name evidence="3" type="ORF">MGN01_37590</name>
</gene>
<dbReference type="Pfam" id="PF13514">
    <property type="entry name" value="AAA_27"/>
    <property type="match status" value="1"/>
</dbReference>
<dbReference type="AlphaFoldDB" id="A0A512JPM7"/>
<dbReference type="Proteomes" id="UP000321750">
    <property type="component" value="Unassembled WGS sequence"/>
</dbReference>
<keyword evidence="4" id="KW-1185">Reference proteome</keyword>
<organism evidence="3 4">
    <name type="scientific">Methylobacterium gnaphalii</name>
    <dbReference type="NCBI Taxonomy" id="1010610"/>
    <lineage>
        <taxon>Bacteria</taxon>
        <taxon>Pseudomonadati</taxon>
        <taxon>Pseudomonadota</taxon>
        <taxon>Alphaproteobacteria</taxon>
        <taxon>Hyphomicrobiales</taxon>
        <taxon>Methylobacteriaceae</taxon>
        <taxon>Methylobacterium</taxon>
    </lineage>
</organism>
<evidence type="ECO:0000256" key="1">
    <source>
        <dbReference type="SAM" id="Coils"/>
    </source>
</evidence>
<reference evidence="3 4" key="1">
    <citation type="submission" date="2019-07" db="EMBL/GenBank/DDBJ databases">
        <title>Whole genome shotgun sequence of Methylobacterium gnaphalii NBRC 107716.</title>
        <authorList>
            <person name="Hosoyama A."/>
            <person name="Uohara A."/>
            <person name="Ohji S."/>
            <person name="Ichikawa N."/>
        </authorList>
    </citation>
    <scope>NUCLEOTIDE SEQUENCE [LARGE SCALE GENOMIC DNA]</scope>
    <source>
        <strain evidence="3 4">NBRC 107716</strain>
    </source>
</reference>
<dbReference type="PANTHER" id="PTHR41259:SF1">
    <property type="entry name" value="DOUBLE-STRAND BREAK REPAIR RAD50 ATPASE, PUTATIVE-RELATED"/>
    <property type="match status" value="1"/>
</dbReference>
<dbReference type="InterPro" id="IPR038734">
    <property type="entry name" value="YhaN_AAA"/>
</dbReference>
<sequence length="1157" mass="125550">MRLRRLDLTRYGKFTDHAIDFGERVEGVPDLHIVYGPNEAGKSTTLAAFLDLIFGIGGQSPYNFLHPYPTMRIGGVLDFSDGPRSFGRLKKPQGSLLDGNDLPIAESAIKADLGGIDREAYRTMFSLDDETLEKGGESILASKGDLGELLFSAGAGLADLSRNLLGLRAEADAFYRYRARGGALADLKARLAALKAEREDFDTIASDYARLIATRDRASAQYDAAIQQRSELQGRLDAAQRSLNALPRLAALRAIRERLAPLASLPEPAGDWLPELPSLQKQEIELGVRLRAAEDEMRRLQDEIDAIAVDEAALGHHDTLERLEALKARHTTAEIDLPERRAQARAADLAIAAILARLERPDEVEPHRLLLGASTTGRLRELIETRSGLDAAKAAALAEQARAESHLAEARDRLAASDAGGTAAPAAAMAGLAAALSALRSSDHAARRRVAERSRDAEQARLADRLRLLAPWQGDASDLLALRCPEPATLRQWSADLETRRATLARHAGEVERLTGEVGRLTAEREAMAAVKGLVDDREAADLRARREQAWAAHRRDLTAGSADAFETLLRQDDLAASARLAHVADLATLQQRAQALAVTEAELRRAEGLHARAVEALQALRDEIAAAVARIAPSLDPAMTPAELDGWLTRRAHALAAREALIAAESDLRAALAGERDGEQRLRAALAAAGLRTESEADFAALLATAQDALDRESEIRGLHKDVEERERDLAARRRAVAQAEVRAAEWERAWAETCGGCWLGEGGAVPGLPAVREMLAAVEELAPAVKDKTGLAYRIEAMVKDQEAFRAATARMAGELGLAEAADPLDLARRIGERIREAGADRERRQKLVEAAAEAGARKARLDEALAIHAGRKAEMTALFAVETLAEVGQRLADVSRRNELREQAEAAEREILDALRLASIAEAEQRLDAADRAALDAEVAELRQRLDDQDRLCQEAFAQRSEAVAKVEAIGGDDRVAEIESRRRTTLLEIEEGAARYLQLRAGTAATEHGLRVYRERHRSSMMARASEAFCTISRGAYSGLAAQPAKDGETLIALSASGGSKEADQLSKGTRFQLYLALRVAGYHEFVRARAPLPFIADDIMETFDDFRAEEAFGLLAGMAREGQVVYLTHHGHLCDVARKVSPGVRIHELPGA</sequence>
<keyword evidence="1" id="KW-0175">Coiled coil</keyword>
<evidence type="ECO:0000259" key="2">
    <source>
        <dbReference type="Pfam" id="PF13514"/>
    </source>
</evidence>
<feature type="coiled-coil region" evidence="1">
    <location>
        <begin position="900"/>
        <end position="962"/>
    </location>
</feature>
<dbReference type="EMBL" id="BJZV01000025">
    <property type="protein sequence ID" value="GEP11914.1"/>
    <property type="molecule type" value="Genomic_DNA"/>
</dbReference>
<name>A0A512JPM7_9HYPH</name>
<comment type="caution">
    <text evidence="3">The sequence shown here is derived from an EMBL/GenBank/DDBJ whole genome shotgun (WGS) entry which is preliminary data.</text>
</comment>
<dbReference type="OrthoDB" id="9764467at2"/>